<dbReference type="SUPFAM" id="SSF53474">
    <property type="entry name" value="alpha/beta-Hydrolases"/>
    <property type="match status" value="1"/>
</dbReference>
<dbReference type="KEGG" id="prel:PRELSG_0301000"/>
<reference evidence="2 3" key="1">
    <citation type="submission" date="2015-04" db="EMBL/GenBank/DDBJ databases">
        <authorList>
            <consortium name="Pathogen Informatics"/>
        </authorList>
    </citation>
    <scope>NUCLEOTIDE SEQUENCE [LARGE SCALE GENOMIC DNA]</scope>
    <source>
        <strain evidence="2 3">SGS1</strain>
    </source>
</reference>
<dbReference type="PANTHER" id="PTHR12277:SF81">
    <property type="entry name" value="PROTEIN ABHD13"/>
    <property type="match status" value="1"/>
</dbReference>
<dbReference type="AlphaFoldDB" id="A0A1J1H177"/>
<gene>
    <name evidence="2" type="ORF">PRELSG_0301000</name>
</gene>
<sequence length="907" mass="103963">MGNALNHVIFRPHPASYSKEKKNLHFIKTKHGSTICGYFINNYADITILFSHGNAEDIGDLIPQFENRLKRLKLNMFAYDYSGYGQSTGVPTETNIYNDVEAAYNYLTNDLNIPKDSIIAYGRSLGSAASVHIATKKELLGLILQSPLSSIHRVKLRLKFTLPYDLFCNIDKIHLIKCPILFIHGKKDKLISFKGTEEMIQKTKVNTYYMLIEEGGHNNLDSSFGYKVNDALISFIFVLKNNIRENVNCVYDISNINVNKLRNIFIVNNKQKLKDSIKKKVVNCSENRKLGSKKLENIKIINSSNSIGECYYNKNFSKIKSLDSINSSSKSLSTILASIESIIKTIPEATICENDNSYENSKSYDSYTSYCYRNNTVDKNYFAHYPFYNKWNQDIKNEVKNSTILRNNCSMENSLKNETANIDNINNCRNYDKTLKIKNDKLMNIPDAKLMNHSNRNSYKVEKMRKIKCHFQNIINDEKVNNLIKNAENNKNIFKVKNNLDNIYPGLSKTESTCHTSTSYISSDNTKLYEKSIFLKKNNSREDKSSSLLEIHNLKNHKNNIHCDEMKNKLCMNSILSSKKKDALSPGNTLKKTNSLVNNFYSNENVNHDIYKKTNNNDFKNHNINSLNNENKYNNSYRLSSTNVKSMPPVKSNNDILKGIKSESVLNMDTKNSNLDSNAKEINNKLVKVSNDININGISNNSSDSNKASNNINIIMNKNNSSDNNMLSINKIKNNINNANNRIKRDVIKRTHKNDVFNFISNEKNKSDTKNKSNTGYNINSTTNKKNIKDFCHKDKKMEYFKEYNIKKKLNTILSNKMSNNENEPTKKNKVFSEVVSSDCIDKYRSNTCARLTKCIPIKDHLSQEETKNIKNEANYNIVMKKGALVEEIEQMIIENVKTVSKNTSII</sequence>
<dbReference type="GeneID" id="39734618"/>
<dbReference type="InterPro" id="IPR022742">
    <property type="entry name" value="Hydrolase_4"/>
</dbReference>
<keyword evidence="3" id="KW-1185">Reference proteome</keyword>
<protein>
    <submittedName>
        <fullName evidence="2">Alpha/beta hydrolase, putative</fullName>
    </submittedName>
</protein>
<accession>A0A1J1H177</accession>
<dbReference type="Gene3D" id="3.40.50.1820">
    <property type="entry name" value="alpha/beta hydrolase"/>
    <property type="match status" value="1"/>
</dbReference>
<evidence type="ECO:0000313" key="2">
    <source>
        <dbReference type="EMBL" id="CRG98525.1"/>
    </source>
</evidence>
<dbReference type="EMBL" id="LN835298">
    <property type="protein sequence ID" value="CRG98525.1"/>
    <property type="molecule type" value="Genomic_DNA"/>
</dbReference>
<feature type="domain" description="Serine aminopeptidase S33" evidence="1">
    <location>
        <begin position="47"/>
        <end position="153"/>
    </location>
</feature>
<dbReference type="OrthoDB" id="10249433at2759"/>
<keyword evidence="2" id="KW-0378">Hydrolase</keyword>
<dbReference type="InterPro" id="IPR029058">
    <property type="entry name" value="AB_hydrolase_fold"/>
</dbReference>
<organism evidence="2 3">
    <name type="scientific">Plasmodium relictum</name>
    <dbReference type="NCBI Taxonomy" id="85471"/>
    <lineage>
        <taxon>Eukaryota</taxon>
        <taxon>Sar</taxon>
        <taxon>Alveolata</taxon>
        <taxon>Apicomplexa</taxon>
        <taxon>Aconoidasida</taxon>
        <taxon>Haemosporida</taxon>
        <taxon>Plasmodiidae</taxon>
        <taxon>Plasmodium</taxon>
        <taxon>Plasmodium (Haemamoeba)</taxon>
    </lineage>
</organism>
<dbReference type="Proteomes" id="UP000220158">
    <property type="component" value="Chromosome 3"/>
</dbReference>
<dbReference type="GO" id="GO:0016787">
    <property type="term" value="F:hydrolase activity"/>
    <property type="evidence" value="ECO:0007669"/>
    <property type="project" value="UniProtKB-KW"/>
</dbReference>
<proteinExistence type="predicted"/>
<dbReference type="VEuPathDB" id="PlasmoDB:PRELSG_0301000"/>
<name>A0A1J1H177_PLARL</name>
<dbReference type="PANTHER" id="PTHR12277">
    <property type="entry name" value="ALPHA/BETA HYDROLASE DOMAIN-CONTAINING PROTEIN"/>
    <property type="match status" value="1"/>
</dbReference>
<evidence type="ECO:0000313" key="3">
    <source>
        <dbReference type="Proteomes" id="UP000220158"/>
    </source>
</evidence>
<evidence type="ECO:0000259" key="1">
    <source>
        <dbReference type="Pfam" id="PF12146"/>
    </source>
</evidence>
<dbReference type="RefSeq" id="XP_028531535.1">
    <property type="nucleotide sequence ID" value="XM_028679995.1"/>
</dbReference>
<dbReference type="Pfam" id="PF12146">
    <property type="entry name" value="Hydrolase_4"/>
    <property type="match status" value="1"/>
</dbReference>